<accession>A0A6S6T647</accession>
<reference evidence="2" key="1">
    <citation type="submission" date="2020-01" db="EMBL/GenBank/DDBJ databases">
        <authorList>
            <person name="Meier V. D."/>
            <person name="Meier V D."/>
        </authorList>
    </citation>
    <scope>NUCLEOTIDE SEQUENCE</scope>
    <source>
        <strain evidence="2">HLG_WM_MAG_03</strain>
    </source>
</reference>
<organism evidence="2">
    <name type="scientific">uncultured Sulfurovum sp</name>
    <dbReference type="NCBI Taxonomy" id="269237"/>
    <lineage>
        <taxon>Bacteria</taxon>
        <taxon>Pseudomonadati</taxon>
        <taxon>Campylobacterota</taxon>
        <taxon>Epsilonproteobacteria</taxon>
        <taxon>Campylobacterales</taxon>
        <taxon>Sulfurovaceae</taxon>
        <taxon>Sulfurovum</taxon>
        <taxon>environmental samples</taxon>
    </lineage>
</organism>
<keyword evidence="1" id="KW-0812">Transmembrane</keyword>
<gene>
    <name evidence="2" type="ORF">HELGO_WM44845</name>
</gene>
<evidence type="ECO:0000313" key="2">
    <source>
        <dbReference type="EMBL" id="CAA6814743.1"/>
    </source>
</evidence>
<evidence type="ECO:0000256" key="1">
    <source>
        <dbReference type="SAM" id="Phobius"/>
    </source>
</evidence>
<sequence length="70" mass="7766">MLKKGFVILFLLVLSAVMAYVYFEFRVPEGVTPMGDSSETIAWISLFTAIVSLITALIGLVDKILDNKKK</sequence>
<proteinExistence type="predicted"/>
<dbReference type="AlphaFoldDB" id="A0A6S6T647"/>
<keyword evidence="1" id="KW-1133">Transmembrane helix</keyword>
<feature type="transmembrane region" description="Helical" evidence="1">
    <location>
        <begin position="43"/>
        <end position="61"/>
    </location>
</feature>
<dbReference type="EMBL" id="CACVAR010000244">
    <property type="protein sequence ID" value="CAA6814743.1"/>
    <property type="molecule type" value="Genomic_DNA"/>
</dbReference>
<protein>
    <submittedName>
        <fullName evidence="2">Uncharacterized protein</fullName>
    </submittedName>
</protein>
<name>A0A6S6T647_9BACT</name>
<keyword evidence="1" id="KW-0472">Membrane</keyword>